<evidence type="ECO:0000256" key="1">
    <source>
        <dbReference type="SAM" id="Phobius"/>
    </source>
</evidence>
<reference evidence="2 3" key="1">
    <citation type="submission" date="2005-11" db="EMBL/GenBank/DDBJ databases">
        <title>The complete genome sequence of Lawsonia intracellularis: the causative agent of proliferative enteropathy.</title>
        <authorList>
            <person name="Kaur K."/>
            <person name="Zhang Q."/>
            <person name="Beckler D."/>
            <person name="Munir S."/>
            <person name="Li L."/>
            <person name="Kinsley K."/>
            <person name="Herron L."/>
            <person name="Peterson A."/>
            <person name="May B."/>
            <person name="Singh S."/>
            <person name="Gebhart C."/>
            <person name="Kapur V."/>
        </authorList>
    </citation>
    <scope>NUCLEOTIDE SEQUENCE [LARGE SCALE GENOMIC DNA]</scope>
    <source>
        <strain evidence="2 3">PHE/MN1-00</strain>
    </source>
</reference>
<dbReference type="eggNOG" id="ENOG50343K2">
    <property type="taxonomic scope" value="Bacteria"/>
</dbReference>
<gene>
    <name evidence="2" type="ordered locus">LI0394</name>
</gene>
<keyword evidence="1" id="KW-0812">Transmembrane</keyword>
<name>Q1MRC6_LAWIP</name>
<keyword evidence="1" id="KW-1133">Transmembrane helix</keyword>
<organism evidence="2 3">
    <name type="scientific">Lawsonia intracellularis (strain PHE/MN1-00)</name>
    <dbReference type="NCBI Taxonomy" id="363253"/>
    <lineage>
        <taxon>Bacteria</taxon>
        <taxon>Pseudomonadati</taxon>
        <taxon>Thermodesulfobacteriota</taxon>
        <taxon>Desulfovibrionia</taxon>
        <taxon>Desulfovibrionales</taxon>
        <taxon>Desulfovibrionaceae</taxon>
        <taxon>Lawsonia</taxon>
    </lineage>
</organism>
<dbReference type="KEGG" id="lip:LI0394"/>
<sequence length="156" mass="17968">MKFRNTLWWVLFFIISILLQKTFPGIDTLVIGLLISLEERSPLQTLWVLLTIIIIQEGCGTLDFGVSILWYSCVIGLFFIGCWLFETKNFLFIILLSIAIGITKFFVITLMSHLQNLPDNTSLIINECMLQALYIPIAWKLISLTRSWVTKYEAEA</sequence>
<feature type="transmembrane region" description="Helical" evidence="1">
    <location>
        <begin position="90"/>
        <end position="111"/>
    </location>
</feature>
<evidence type="ECO:0000313" key="2">
    <source>
        <dbReference type="EMBL" id="CAJ54450.1"/>
    </source>
</evidence>
<dbReference type="AlphaFoldDB" id="Q1MRC6"/>
<accession>Q1MRC6</accession>
<dbReference type="EMBL" id="AM180252">
    <property type="protein sequence ID" value="CAJ54450.1"/>
    <property type="molecule type" value="Genomic_DNA"/>
</dbReference>
<protein>
    <recommendedName>
        <fullName evidence="4">Rod shape-determining protein MreD</fullName>
    </recommendedName>
</protein>
<proteinExistence type="predicted"/>
<dbReference type="RefSeq" id="WP_011526479.1">
    <property type="nucleotide sequence ID" value="NC_008011.1"/>
</dbReference>
<dbReference type="HOGENOM" id="CLU_134930_0_0_7"/>
<keyword evidence="1" id="KW-0472">Membrane</keyword>
<evidence type="ECO:0000313" key="3">
    <source>
        <dbReference type="Proteomes" id="UP000002430"/>
    </source>
</evidence>
<dbReference type="Proteomes" id="UP000002430">
    <property type="component" value="Chromosome"/>
</dbReference>
<evidence type="ECO:0008006" key="4">
    <source>
        <dbReference type="Google" id="ProtNLM"/>
    </source>
</evidence>
<dbReference type="STRING" id="363253.LI0394"/>
<feature type="transmembrane region" description="Helical" evidence="1">
    <location>
        <begin position="123"/>
        <end position="142"/>
    </location>
</feature>
<keyword evidence="3" id="KW-1185">Reference proteome</keyword>
<dbReference type="OrthoDB" id="5470719at2"/>
<feature type="transmembrane region" description="Helical" evidence="1">
    <location>
        <begin position="68"/>
        <end position="85"/>
    </location>
</feature>